<dbReference type="GO" id="GO:0043531">
    <property type="term" value="F:ADP binding"/>
    <property type="evidence" value="ECO:0007669"/>
    <property type="project" value="InterPro"/>
</dbReference>
<proteinExistence type="predicted"/>
<gene>
    <name evidence="1" type="ORF">BRAPAZ1V2_A01P22720.2</name>
</gene>
<dbReference type="Gene3D" id="1.10.8.430">
    <property type="entry name" value="Helical domain of apoptotic protease-activating factors"/>
    <property type="match status" value="1"/>
</dbReference>
<accession>A0A8D9GWA7</accession>
<dbReference type="EMBL" id="LS974617">
    <property type="protein sequence ID" value="CAG7888196.1"/>
    <property type="molecule type" value="Genomic_DNA"/>
</dbReference>
<dbReference type="PANTHER" id="PTHR11017:SF482">
    <property type="entry name" value="TIR DOMAIN-CONTAINING PROTEIN"/>
    <property type="match status" value="1"/>
</dbReference>
<organism evidence="1 2">
    <name type="scientific">Brassica campestris</name>
    <name type="common">Field mustard</name>
    <dbReference type="NCBI Taxonomy" id="3711"/>
    <lineage>
        <taxon>Eukaryota</taxon>
        <taxon>Viridiplantae</taxon>
        <taxon>Streptophyta</taxon>
        <taxon>Embryophyta</taxon>
        <taxon>Tracheophyta</taxon>
        <taxon>Spermatophyta</taxon>
        <taxon>Magnoliopsida</taxon>
        <taxon>eudicotyledons</taxon>
        <taxon>Gunneridae</taxon>
        <taxon>Pentapetalae</taxon>
        <taxon>rosids</taxon>
        <taxon>malvids</taxon>
        <taxon>Brassicales</taxon>
        <taxon>Brassicaceae</taxon>
        <taxon>Brassiceae</taxon>
        <taxon>Brassica</taxon>
    </lineage>
</organism>
<dbReference type="InterPro" id="IPR027417">
    <property type="entry name" value="P-loop_NTPase"/>
</dbReference>
<dbReference type="FunFam" id="1.10.8.430:FF:000002">
    <property type="entry name" value="Disease resistance protein (TIR-NBS-LRR class)"/>
    <property type="match status" value="1"/>
</dbReference>
<dbReference type="GO" id="GO:0006952">
    <property type="term" value="P:defense response"/>
    <property type="evidence" value="ECO:0007669"/>
    <property type="project" value="InterPro"/>
</dbReference>
<dbReference type="Gramene" id="A01p22720.2_BraZ1">
    <property type="protein sequence ID" value="A01p22720.2_BraZ1.CDS.1"/>
    <property type="gene ID" value="A01g22720.2_BraZ1"/>
</dbReference>
<reference evidence="1 2" key="1">
    <citation type="submission" date="2021-07" db="EMBL/GenBank/DDBJ databases">
        <authorList>
            <consortium name="Genoscope - CEA"/>
            <person name="William W."/>
        </authorList>
    </citation>
    <scope>NUCLEOTIDE SEQUENCE [LARGE SCALE GENOMIC DNA]</scope>
</reference>
<evidence type="ECO:0008006" key="3">
    <source>
        <dbReference type="Google" id="ProtNLM"/>
    </source>
</evidence>
<sequence>MASKTHWFGSGSRIIITTTDKKLLKAHGINDIYHVEFPCSSEALEIFCLSAFDQKSPYVGFEELAMEVTQLAGDLPLGLSVFGSYLRGRSEEEWVAALPRFRKSLVPEIKEILR</sequence>
<dbReference type="PANTHER" id="PTHR11017">
    <property type="entry name" value="LEUCINE-RICH REPEAT-CONTAINING PROTEIN"/>
    <property type="match status" value="1"/>
</dbReference>
<dbReference type="InterPro" id="IPR044974">
    <property type="entry name" value="Disease_R_plants"/>
</dbReference>
<protein>
    <recommendedName>
        <fullName evidence="3">NB-ARC domain-containing protein</fullName>
    </recommendedName>
</protein>
<evidence type="ECO:0000313" key="1">
    <source>
        <dbReference type="EMBL" id="CAG7888196.1"/>
    </source>
</evidence>
<dbReference type="AlphaFoldDB" id="A0A8D9GWA7"/>
<feature type="non-terminal residue" evidence="1">
    <location>
        <position position="114"/>
    </location>
</feature>
<dbReference type="Proteomes" id="UP000694005">
    <property type="component" value="Chromosome A01"/>
</dbReference>
<evidence type="ECO:0000313" key="2">
    <source>
        <dbReference type="Proteomes" id="UP000694005"/>
    </source>
</evidence>
<dbReference type="InterPro" id="IPR042197">
    <property type="entry name" value="Apaf_helical"/>
</dbReference>
<name>A0A8D9GWA7_BRACM</name>
<dbReference type="SUPFAM" id="SSF52540">
    <property type="entry name" value="P-loop containing nucleoside triphosphate hydrolases"/>
    <property type="match status" value="1"/>
</dbReference>